<dbReference type="AlphaFoldDB" id="A0A2S9XCF8"/>
<evidence type="ECO:0000313" key="3">
    <source>
        <dbReference type="Proteomes" id="UP000237968"/>
    </source>
</evidence>
<dbReference type="EMBL" id="PVNK01000278">
    <property type="protein sequence ID" value="PRP90538.1"/>
    <property type="molecule type" value="Genomic_DNA"/>
</dbReference>
<sequence>MADDGELGAAVVRAVRVELNDVDVALESVAMVGAEELRGRIDAAEELIRERGALGLVWLEPRADGLVIHLVVADAGMLRRPVVGVDEPGAAVEAAAVIVRHFTTDLLAGRPIGLTRFPDRAEEGAEADAGEREDRGAGERRDGSAPVEAPPIDEAAPRRPNPLERRGGSLRLQAGYVGQAWARERAWDSGAELALGWRSALGVHVGAGFALIPRFEATVVHPTVSGLMTYRVGRYPLSVFAGYQHLWARPGLALDFQLRVVAEFHERSATDPIGDVRIELSESNLRVIPALEPRLQIDYLPLPQLSVFAAVGLRAALVDVEYAVGYEVEGEPGGGAQTRVLRPNLVSPIVLLGVAVFL</sequence>
<dbReference type="Proteomes" id="UP000237968">
    <property type="component" value="Unassembled WGS sequence"/>
</dbReference>
<keyword evidence="3" id="KW-1185">Reference proteome</keyword>
<evidence type="ECO:0000256" key="1">
    <source>
        <dbReference type="SAM" id="MobiDB-lite"/>
    </source>
</evidence>
<evidence type="ECO:0000313" key="2">
    <source>
        <dbReference type="EMBL" id="PRP90538.1"/>
    </source>
</evidence>
<name>A0A2S9XCF8_9BACT</name>
<organism evidence="2 3">
    <name type="scientific">Enhygromyxa salina</name>
    <dbReference type="NCBI Taxonomy" id="215803"/>
    <lineage>
        <taxon>Bacteria</taxon>
        <taxon>Pseudomonadati</taxon>
        <taxon>Myxococcota</taxon>
        <taxon>Polyangia</taxon>
        <taxon>Nannocystales</taxon>
        <taxon>Nannocystaceae</taxon>
        <taxon>Enhygromyxa</taxon>
    </lineage>
</organism>
<protein>
    <submittedName>
        <fullName evidence="2">Uncharacterized protein</fullName>
    </submittedName>
</protein>
<feature type="compositionally biased region" description="Basic and acidic residues" evidence="1">
    <location>
        <begin position="155"/>
        <end position="167"/>
    </location>
</feature>
<proteinExistence type="predicted"/>
<gene>
    <name evidence="2" type="ORF">ENSA5_63410</name>
</gene>
<accession>A0A2S9XCF8</accession>
<reference evidence="2 3" key="1">
    <citation type="submission" date="2018-03" db="EMBL/GenBank/DDBJ databases">
        <title>Draft Genome Sequences of the Obligatory Marine Myxobacteria Enhygromyxa salina SWB005.</title>
        <authorList>
            <person name="Poehlein A."/>
            <person name="Moghaddam J.A."/>
            <person name="Harms H."/>
            <person name="Alanjari M."/>
            <person name="Koenig G.M."/>
            <person name="Daniel R."/>
            <person name="Schaeberle T.F."/>
        </authorList>
    </citation>
    <scope>NUCLEOTIDE SEQUENCE [LARGE SCALE GENOMIC DNA]</scope>
    <source>
        <strain evidence="2 3">SWB005</strain>
    </source>
</reference>
<feature type="region of interest" description="Disordered" evidence="1">
    <location>
        <begin position="118"/>
        <end position="167"/>
    </location>
</feature>
<comment type="caution">
    <text evidence="2">The sequence shown here is derived from an EMBL/GenBank/DDBJ whole genome shotgun (WGS) entry which is preliminary data.</text>
</comment>
<feature type="compositionally biased region" description="Basic and acidic residues" evidence="1">
    <location>
        <begin position="118"/>
        <end position="143"/>
    </location>
</feature>